<name>A0ABW3FD80_9HYPH</name>
<evidence type="ECO:0000313" key="5">
    <source>
        <dbReference type="EMBL" id="MFD0916411.1"/>
    </source>
</evidence>
<proteinExistence type="predicted"/>
<dbReference type="Proteomes" id="UP001597101">
    <property type="component" value="Unassembled WGS sequence"/>
</dbReference>
<dbReference type="PANTHER" id="PTHR32347:SF23">
    <property type="entry name" value="BLL5650 PROTEIN"/>
    <property type="match status" value="1"/>
</dbReference>
<comment type="subcellular location">
    <subcellularLocation>
        <location evidence="1">Cell envelope</location>
    </subcellularLocation>
</comment>
<evidence type="ECO:0000313" key="6">
    <source>
        <dbReference type="Proteomes" id="UP001597101"/>
    </source>
</evidence>
<dbReference type="RefSeq" id="WP_377212266.1">
    <property type="nucleotide sequence ID" value="NZ_JBHTJV010000005.1"/>
</dbReference>
<evidence type="ECO:0000256" key="2">
    <source>
        <dbReference type="ARBA" id="ARBA00023054"/>
    </source>
</evidence>
<evidence type="ECO:0000256" key="4">
    <source>
        <dbReference type="SAM" id="Phobius"/>
    </source>
</evidence>
<feature type="compositionally biased region" description="Polar residues" evidence="3">
    <location>
        <begin position="8"/>
        <end position="26"/>
    </location>
</feature>
<protein>
    <submittedName>
        <fullName evidence="5">Efflux RND transporter periplasmic adaptor subunit</fullName>
    </submittedName>
</protein>
<sequence>MNKATAGMPQNTAKTDGQGGESSSAFSRLGRLSAKPADRVEVRTKPSAPQQGKPAPEKTAKPRAASESDIANGMLSLEREARKAESEAELGYLMVNGSRAALQYRQSMLLLRHGKKGHRVQAVSSLSAVDRSSTFIRWIESLAKNKLKGENSDKIVTFDVHREAEQGDIDAKSYPFGQMAMLPLMLRDGTIFAHLAFTRESEWDERSLVAAARLCETYSHAWEALSGPRKTKRRLRSRSLFMGLGAIAVLLAGFIPVPLTVLAPAEVTAADANIVAAPIDGVIETVKVDPNTMVEAGTALFSYSDTDLRNRVKLAGQAVSVAEARYAQALRTSFADPIAKRELSIAQSELTLKAGEYDYAKELLGKSVVKAAVGGLVIFADKDTWTGRPVSTGERIMRIADPTNVEISVNLPVADAIVLEKDAHVQLYLDSDPLQPIDGVLTSASFHAAPDGAGALSYRVKARFADDVAKPRIGLRGTAQVHGEKVKLAYFLFRKPLATIRQWTGW</sequence>
<organism evidence="5 6">
    <name type="scientific">Pseudahrensia aquimaris</name>
    <dbReference type="NCBI Taxonomy" id="744461"/>
    <lineage>
        <taxon>Bacteria</taxon>
        <taxon>Pseudomonadati</taxon>
        <taxon>Pseudomonadota</taxon>
        <taxon>Alphaproteobacteria</taxon>
        <taxon>Hyphomicrobiales</taxon>
        <taxon>Ahrensiaceae</taxon>
        <taxon>Pseudahrensia</taxon>
    </lineage>
</organism>
<keyword evidence="4" id="KW-1133">Transmembrane helix</keyword>
<keyword evidence="4" id="KW-0472">Membrane</keyword>
<accession>A0ABW3FD80</accession>
<reference evidence="6" key="1">
    <citation type="journal article" date="2019" name="Int. J. Syst. Evol. Microbiol.">
        <title>The Global Catalogue of Microorganisms (GCM) 10K type strain sequencing project: providing services to taxonomists for standard genome sequencing and annotation.</title>
        <authorList>
            <consortium name="The Broad Institute Genomics Platform"/>
            <consortium name="The Broad Institute Genome Sequencing Center for Infectious Disease"/>
            <person name="Wu L."/>
            <person name="Ma J."/>
        </authorList>
    </citation>
    <scope>NUCLEOTIDE SEQUENCE [LARGE SCALE GENOMIC DNA]</scope>
    <source>
        <strain evidence="6">CCUG 60023</strain>
    </source>
</reference>
<feature type="region of interest" description="Disordered" evidence="3">
    <location>
        <begin position="1"/>
        <end position="71"/>
    </location>
</feature>
<keyword evidence="2" id="KW-0175">Coiled coil</keyword>
<evidence type="ECO:0000256" key="3">
    <source>
        <dbReference type="SAM" id="MobiDB-lite"/>
    </source>
</evidence>
<evidence type="ECO:0000256" key="1">
    <source>
        <dbReference type="ARBA" id="ARBA00004196"/>
    </source>
</evidence>
<comment type="caution">
    <text evidence="5">The sequence shown here is derived from an EMBL/GenBank/DDBJ whole genome shotgun (WGS) entry which is preliminary data.</text>
</comment>
<dbReference type="EMBL" id="JBHTJV010000005">
    <property type="protein sequence ID" value="MFD0916411.1"/>
    <property type="molecule type" value="Genomic_DNA"/>
</dbReference>
<dbReference type="InterPro" id="IPR050465">
    <property type="entry name" value="UPF0194_transport"/>
</dbReference>
<dbReference type="SUPFAM" id="SSF111369">
    <property type="entry name" value="HlyD-like secretion proteins"/>
    <property type="match status" value="1"/>
</dbReference>
<dbReference type="Gene3D" id="2.40.30.170">
    <property type="match status" value="1"/>
</dbReference>
<keyword evidence="4" id="KW-0812">Transmembrane</keyword>
<feature type="compositionally biased region" description="Basic and acidic residues" evidence="3">
    <location>
        <begin position="55"/>
        <end position="66"/>
    </location>
</feature>
<dbReference type="PANTHER" id="PTHR32347">
    <property type="entry name" value="EFFLUX SYSTEM COMPONENT YKNX-RELATED"/>
    <property type="match status" value="1"/>
</dbReference>
<feature type="transmembrane region" description="Helical" evidence="4">
    <location>
        <begin position="239"/>
        <end position="259"/>
    </location>
</feature>
<keyword evidence="6" id="KW-1185">Reference proteome</keyword>
<gene>
    <name evidence="5" type="ORF">ACFQ14_08335</name>
</gene>